<reference evidence="1 2" key="1">
    <citation type="submission" date="2019-09" db="EMBL/GenBank/DDBJ databases">
        <title>Phylogeny of genus Pseudoclavibacter and closely related genus.</title>
        <authorList>
            <person name="Li Y."/>
        </authorList>
    </citation>
    <scope>NUCLEOTIDE SEQUENCE [LARGE SCALE GENOMIC DNA]</scope>
    <source>
        <strain evidence="1 2">EGI 60007</strain>
    </source>
</reference>
<dbReference type="Proteomes" id="UP000431744">
    <property type="component" value="Unassembled WGS sequence"/>
</dbReference>
<name>A0A6H9WRA7_9MICO</name>
<organism evidence="1 2">
    <name type="scientific">Pseudoclavibacter endophyticus</name>
    <dbReference type="NCBI Taxonomy" id="1778590"/>
    <lineage>
        <taxon>Bacteria</taxon>
        <taxon>Bacillati</taxon>
        <taxon>Actinomycetota</taxon>
        <taxon>Actinomycetes</taxon>
        <taxon>Micrococcales</taxon>
        <taxon>Microbacteriaceae</taxon>
        <taxon>Pseudoclavibacter</taxon>
    </lineage>
</organism>
<keyword evidence="2" id="KW-1185">Reference proteome</keyword>
<proteinExistence type="predicted"/>
<dbReference type="AlphaFoldDB" id="A0A6H9WRA7"/>
<evidence type="ECO:0000313" key="2">
    <source>
        <dbReference type="Proteomes" id="UP000431744"/>
    </source>
</evidence>
<gene>
    <name evidence="1" type="ORF">F8O04_03260</name>
</gene>
<dbReference type="RefSeq" id="WP_158027897.1">
    <property type="nucleotide sequence ID" value="NZ_BMHG01000001.1"/>
</dbReference>
<sequence length="139" mass="14393">MIDRETLHGRARALEVLAEAAQAALGAEAWLAGAHGGTAAPRADPSGRGYHFSLSRSCRCEPGADRVMAQAAEAHAALAAAGCEVEDRVFGGGESIWVIAVKDGDQIVVKLASNGNRLVTAESRDYDDAGIDEVATAFS</sequence>
<evidence type="ECO:0000313" key="1">
    <source>
        <dbReference type="EMBL" id="KAB1649305.1"/>
    </source>
</evidence>
<comment type="caution">
    <text evidence="1">The sequence shown here is derived from an EMBL/GenBank/DDBJ whole genome shotgun (WGS) entry which is preliminary data.</text>
</comment>
<dbReference type="EMBL" id="WBJY01000001">
    <property type="protein sequence ID" value="KAB1649305.1"/>
    <property type="molecule type" value="Genomic_DNA"/>
</dbReference>
<accession>A0A6H9WRA7</accession>
<protein>
    <submittedName>
        <fullName evidence="1">Uncharacterized protein</fullName>
    </submittedName>
</protein>